<comment type="caution">
    <text evidence="2">The sequence shown here is derived from an EMBL/GenBank/DDBJ whole genome shotgun (WGS) entry which is preliminary data.</text>
</comment>
<keyword evidence="3" id="KW-1185">Reference proteome</keyword>
<protein>
    <recommendedName>
        <fullName evidence="4">DUF3072 domain-containing protein</fullName>
    </recommendedName>
</protein>
<accession>A0ABQ3EYD3</accession>
<gene>
    <name evidence="2" type="ORF">GCM10010347_33880</name>
</gene>
<proteinExistence type="predicted"/>
<dbReference type="EMBL" id="BMVP01000005">
    <property type="protein sequence ID" value="GHB61018.1"/>
    <property type="molecule type" value="Genomic_DNA"/>
</dbReference>
<dbReference type="Proteomes" id="UP000642673">
    <property type="component" value="Unassembled WGS sequence"/>
</dbReference>
<organism evidence="2 3">
    <name type="scientific">Streptomyces cirratus</name>
    <dbReference type="NCBI Taxonomy" id="68187"/>
    <lineage>
        <taxon>Bacteria</taxon>
        <taxon>Bacillati</taxon>
        <taxon>Actinomycetota</taxon>
        <taxon>Actinomycetes</taxon>
        <taxon>Kitasatosporales</taxon>
        <taxon>Streptomycetaceae</taxon>
        <taxon>Streptomyces</taxon>
    </lineage>
</organism>
<evidence type="ECO:0000313" key="3">
    <source>
        <dbReference type="Proteomes" id="UP000642673"/>
    </source>
</evidence>
<dbReference type="RefSeq" id="WP_190184985.1">
    <property type="nucleotide sequence ID" value="NZ_BMVP01000005.1"/>
</dbReference>
<feature type="region of interest" description="Disordered" evidence="1">
    <location>
        <begin position="64"/>
        <end position="97"/>
    </location>
</feature>
<feature type="compositionally biased region" description="Low complexity" evidence="1">
    <location>
        <begin position="1"/>
        <end position="14"/>
    </location>
</feature>
<evidence type="ECO:0000313" key="2">
    <source>
        <dbReference type="EMBL" id="GHB61018.1"/>
    </source>
</evidence>
<reference evidence="3" key="1">
    <citation type="journal article" date="2019" name="Int. J. Syst. Evol. Microbiol.">
        <title>The Global Catalogue of Microorganisms (GCM) 10K type strain sequencing project: providing services to taxonomists for standard genome sequencing and annotation.</title>
        <authorList>
            <consortium name="The Broad Institute Genomics Platform"/>
            <consortium name="The Broad Institute Genome Sequencing Center for Infectious Disease"/>
            <person name="Wu L."/>
            <person name="Ma J."/>
        </authorList>
    </citation>
    <scope>NUCLEOTIDE SEQUENCE [LARGE SCALE GENOMIC DNA]</scope>
    <source>
        <strain evidence="3">JCM 4738</strain>
    </source>
</reference>
<evidence type="ECO:0000256" key="1">
    <source>
        <dbReference type="SAM" id="MobiDB-lite"/>
    </source>
</evidence>
<sequence length="97" mass="10144">MTDVTPNEPNPNEQQPDKDVADWVTGDEPATGPQLSYLHTLAREAGEDVPGKLTKAEASQLIDRLQQASPRTAAPQGSVPATPADGAATRPGDTESP</sequence>
<dbReference type="InterPro" id="IPR021425">
    <property type="entry name" value="DUF3072"/>
</dbReference>
<dbReference type="Pfam" id="PF11272">
    <property type="entry name" value="DUF3072"/>
    <property type="match status" value="1"/>
</dbReference>
<evidence type="ECO:0008006" key="4">
    <source>
        <dbReference type="Google" id="ProtNLM"/>
    </source>
</evidence>
<feature type="region of interest" description="Disordered" evidence="1">
    <location>
        <begin position="1"/>
        <end position="34"/>
    </location>
</feature>
<name>A0ABQ3EYD3_9ACTN</name>